<keyword evidence="1" id="KW-1133">Transmembrane helix</keyword>
<evidence type="ECO:0000313" key="2">
    <source>
        <dbReference type="EMBL" id="MBN7803477.1"/>
    </source>
</evidence>
<accession>A0ABS3BW12</accession>
<evidence type="ECO:0000313" key="3">
    <source>
        <dbReference type="Proteomes" id="UP000664698"/>
    </source>
</evidence>
<keyword evidence="1" id="KW-0812">Transmembrane</keyword>
<evidence type="ECO:0000256" key="1">
    <source>
        <dbReference type="SAM" id="Phobius"/>
    </source>
</evidence>
<feature type="transmembrane region" description="Helical" evidence="1">
    <location>
        <begin position="43"/>
        <end position="61"/>
    </location>
</feature>
<feature type="transmembrane region" description="Helical" evidence="1">
    <location>
        <begin position="68"/>
        <end position="84"/>
    </location>
</feature>
<keyword evidence="3" id="KW-1185">Reference proteome</keyword>
<dbReference type="RefSeq" id="WP_206571474.1">
    <property type="nucleotide sequence ID" value="NZ_JAFKCW010000006.1"/>
</dbReference>
<comment type="caution">
    <text evidence="2">The sequence shown here is derived from an EMBL/GenBank/DDBJ whole genome shotgun (WGS) entry which is preliminary data.</text>
</comment>
<reference evidence="2 3" key="1">
    <citation type="submission" date="2021-03" db="EMBL/GenBank/DDBJ databases">
        <title>novel species isolated from a fishpond in China.</title>
        <authorList>
            <person name="Lu H."/>
            <person name="Cai Z."/>
        </authorList>
    </citation>
    <scope>NUCLEOTIDE SEQUENCE [LARGE SCALE GENOMIC DNA]</scope>
    <source>
        <strain evidence="2 3">JCM 31546</strain>
    </source>
</reference>
<keyword evidence="1" id="KW-0472">Membrane</keyword>
<organism evidence="2 3">
    <name type="scientific">Algoriphagus aestuariicola</name>
    <dbReference type="NCBI Taxonomy" id="1852016"/>
    <lineage>
        <taxon>Bacteria</taxon>
        <taxon>Pseudomonadati</taxon>
        <taxon>Bacteroidota</taxon>
        <taxon>Cytophagia</taxon>
        <taxon>Cytophagales</taxon>
        <taxon>Cyclobacteriaceae</taxon>
        <taxon>Algoriphagus</taxon>
    </lineage>
</organism>
<dbReference type="EMBL" id="JAFKCW010000006">
    <property type="protein sequence ID" value="MBN7803477.1"/>
    <property type="molecule type" value="Genomic_DNA"/>
</dbReference>
<gene>
    <name evidence="2" type="ORF">J0A67_21585</name>
</gene>
<dbReference type="Proteomes" id="UP000664698">
    <property type="component" value="Unassembled WGS sequence"/>
</dbReference>
<sequence>MKTVRKATEHYLLPLNLAFLSFFGLFLIYEFDKWMYKESAEVTSIFAVGLIGLCTLLLICAVKFRNPYFQAFCALLAIIALAFLI</sequence>
<name>A0ABS3BW12_9BACT</name>
<feature type="transmembrane region" description="Helical" evidence="1">
    <location>
        <begin position="12"/>
        <end position="31"/>
    </location>
</feature>
<proteinExistence type="predicted"/>
<protein>
    <submittedName>
        <fullName evidence="2">Uncharacterized protein</fullName>
    </submittedName>
</protein>